<dbReference type="AlphaFoldDB" id="A0AB39KZZ2"/>
<dbReference type="GO" id="GO:0005524">
    <property type="term" value="F:ATP binding"/>
    <property type="evidence" value="ECO:0007669"/>
    <property type="project" value="UniProtKB-KW"/>
</dbReference>
<evidence type="ECO:0000256" key="1">
    <source>
        <dbReference type="ARBA" id="ARBA00001946"/>
    </source>
</evidence>
<dbReference type="Pfam" id="PF00781">
    <property type="entry name" value="DAGK_cat"/>
    <property type="match status" value="1"/>
</dbReference>
<dbReference type="PANTHER" id="PTHR12358">
    <property type="entry name" value="SPHINGOSINE KINASE"/>
    <property type="match status" value="1"/>
</dbReference>
<dbReference type="PANTHER" id="PTHR12358:SF54">
    <property type="entry name" value="SPHINGOSINE KINASE RELATED PROTEIN"/>
    <property type="match status" value="1"/>
</dbReference>
<dbReference type="GO" id="GO:0016301">
    <property type="term" value="F:kinase activity"/>
    <property type="evidence" value="ECO:0007669"/>
    <property type="project" value="UniProtKB-KW"/>
</dbReference>
<dbReference type="EMBL" id="CP163302">
    <property type="protein sequence ID" value="XDP44255.1"/>
    <property type="molecule type" value="Genomic_DNA"/>
</dbReference>
<dbReference type="PROSITE" id="PS50146">
    <property type="entry name" value="DAGK"/>
    <property type="match status" value="1"/>
</dbReference>
<keyword evidence="7" id="KW-0444">Lipid biosynthesis</keyword>
<name>A0AB39KZZ2_9MICC</name>
<evidence type="ECO:0000256" key="7">
    <source>
        <dbReference type="ARBA" id="ARBA00023209"/>
    </source>
</evidence>
<comment type="cofactor">
    <cofactor evidence="1">
        <name>Mg(2+)</name>
        <dbReference type="ChEBI" id="CHEBI:18420"/>
    </cofactor>
</comment>
<gene>
    <name evidence="10" type="ORF">AB5L97_13345</name>
</gene>
<keyword evidence="7" id="KW-0594">Phospholipid biosynthesis</keyword>
<keyword evidence="6" id="KW-0067">ATP-binding</keyword>
<evidence type="ECO:0000256" key="8">
    <source>
        <dbReference type="ARBA" id="ARBA00023264"/>
    </source>
</evidence>
<keyword evidence="3 10" id="KW-0808">Transferase</keyword>
<keyword evidence="4" id="KW-0547">Nucleotide-binding</keyword>
<keyword evidence="5 10" id="KW-0418">Kinase</keyword>
<keyword evidence="8" id="KW-1208">Phospholipid metabolism</keyword>
<dbReference type="RefSeq" id="WP_369045020.1">
    <property type="nucleotide sequence ID" value="NZ_CP163302.1"/>
</dbReference>
<dbReference type="Gene3D" id="2.60.200.40">
    <property type="match status" value="1"/>
</dbReference>
<evidence type="ECO:0000313" key="10">
    <source>
        <dbReference type="EMBL" id="XDP44255.1"/>
    </source>
</evidence>
<dbReference type="GO" id="GO:0008654">
    <property type="term" value="P:phospholipid biosynthetic process"/>
    <property type="evidence" value="ECO:0007669"/>
    <property type="project" value="UniProtKB-KW"/>
</dbReference>
<evidence type="ECO:0000256" key="2">
    <source>
        <dbReference type="ARBA" id="ARBA00005983"/>
    </source>
</evidence>
<accession>A0AB39KZZ2</accession>
<evidence type="ECO:0000259" key="9">
    <source>
        <dbReference type="PROSITE" id="PS50146"/>
    </source>
</evidence>
<dbReference type="SMART" id="SM00046">
    <property type="entry name" value="DAGKc"/>
    <property type="match status" value="1"/>
</dbReference>
<evidence type="ECO:0000256" key="3">
    <source>
        <dbReference type="ARBA" id="ARBA00022679"/>
    </source>
</evidence>
<protein>
    <submittedName>
        <fullName evidence="10">Diacylglycerol kinase family protein</fullName>
        <ecNumber evidence="10">2.7.1.-</ecNumber>
    </submittedName>
</protein>
<dbReference type="Pfam" id="PF19279">
    <property type="entry name" value="YegS_C"/>
    <property type="match status" value="1"/>
</dbReference>
<organism evidence="10">
    <name type="scientific">Sinomonas puerhi</name>
    <dbReference type="NCBI Taxonomy" id="3238584"/>
    <lineage>
        <taxon>Bacteria</taxon>
        <taxon>Bacillati</taxon>
        <taxon>Actinomycetota</taxon>
        <taxon>Actinomycetes</taxon>
        <taxon>Micrococcales</taxon>
        <taxon>Micrococcaceae</taxon>
        <taxon>Sinomonas</taxon>
    </lineage>
</organism>
<dbReference type="SUPFAM" id="SSF111331">
    <property type="entry name" value="NAD kinase/diacylglycerol kinase-like"/>
    <property type="match status" value="1"/>
</dbReference>
<dbReference type="InterPro" id="IPR050187">
    <property type="entry name" value="Lipid_Phosphate_FormReg"/>
</dbReference>
<keyword evidence="7" id="KW-0443">Lipid metabolism</keyword>
<evidence type="ECO:0000256" key="6">
    <source>
        <dbReference type="ARBA" id="ARBA00022840"/>
    </source>
</evidence>
<evidence type="ECO:0000256" key="4">
    <source>
        <dbReference type="ARBA" id="ARBA00022741"/>
    </source>
</evidence>
<reference evidence="10" key="1">
    <citation type="submission" date="2024-07" db="EMBL/GenBank/DDBJ databases">
        <authorList>
            <person name="fu j."/>
        </authorList>
    </citation>
    <scope>NUCLEOTIDE SEQUENCE</scope>
    <source>
        <strain evidence="10">P10A9</strain>
    </source>
</reference>
<dbReference type="Gene3D" id="3.40.50.10330">
    <property type="entry name" value="Probable inorganic polyphosphate/atp-NAD kinase, domain 1"/>
    <property type="match status" value="1"/>
</dbReference>
<dbReference type="InterPro" id="IPR017438">
    <property type="entry name" value="ATP-NAD_kinase_N"/>
</dbReference>
<dbReference type="KEGG" id="spue:AB5L97_13345"/>
<sequence>MDTCALVVNPSKDGAEALAKAFRARCADDGVEPLILETSAEDPGGGMAREALARRAELVVVGGGDGTVRAAAGELAGTGTPLGIVPLGTGNLLCRNLGIGLDDPDAALETAFAGTGRSIDVAWARVDDGDELAFVVMAGMGLDAAIMANTDEGLKAKVGWLAYVVSAARTIVGDSSRMRVDVEGRRVLERRQRGVMVGNCGQIQGDVEVFPGAVPDDGILDVLAVAPRGLLGWLRVAGSLLGRVRRRSTDLGHFTGTALRISAEQPHDVQFDGDHFGTGRTLSARVDPGALTVRVPRP</sequence>
<dbReference type="InterPro" id="IPR001206">
    <property type="entry name" value="Diacylglycerol_kinase_cat_dom"/>
</dbReference>
<dbReference type="InterPro" id="IPR016064">
    <property type="entry name" value="NAD/diacylglycerol_kinase_sf"/>
</dbReference>
<proteinExistence type="inferred from homology"/>
<evidence type="ECO:0000256" key="5">
    <source>
        <dbReference type="ARBA" id="ARBA00022777"/>
    </source>
</evidence>
<dbReference type="InterPro" id="IPR045540">
    <property type="entry name" value="YegS/DAGK_C"/>
</dbReference>
<feature type="domain" description="DAGKc" evidence="9">
    <location>
        <begin position="1"/>
        <end position="128"/>
    </location>
</feature>
<comment type="similarity">
    <text evidence="2">Belongs to the diacylglycerol/lipid kinase family.</text>
</comment>
<dbReference type="EC" id="2.7.1.-" evidence="10"/>